<reference evidence="2 3" key="1">
    <citation type="submission" date="2019-08" db="EMBL/GenBank/DDBJ databases">
        <title>Deep-cultivation of Planctomycetes and their phenomic and genomic characterization uncovers novel biology.</title>
        <authorList>
            <person name="Wiegand S."/>
            <person name="Jogler M."/>
            <person name="Boedeker C."/>
            <person name="Pinto D."/>
            <person name="Vollmers J."/>
            <person name="Rivas-Marin E."/>
            <person name="Kohn T."/>
            <person name="Peeters S.H."/>
            <person name="Heuer A."/>
            <person name="Rast P."/>
            <person name="Oberbeckmann S."/>
            <person name="Bunk B."/>
            <person name="Jeske O."/>
            <person name="Meyerdierks A."/>
            <person name="Storesund J.E."/>
            <person name="Kallscheuer N."/>
            <person name="Luecker S."/>
            <person name="Lage O.M."/>
            <person name="Pohl T."/>
            <person name="Merkel B.J."/>
            <person name="Hornburger P."/>
            <person name="Mueller R.-W."/>
            <person name="Bruemmer F."/>
            <person name="Labrenz M."/>
            <person name="Spormann A.M."/>
            <person name="Op Den Camp H."/>
            <person name="Overmann J."/>
            <person name="Amann R."/>
            <person name="Jetten M.S.M."/>
            <person name="Mascher T."/>
            <person name="Medema M.H."/>
            <person name="Devos D.P."/>
            <person name="Kaster A.-K."/>
            <person name="Ovreas L."/>
            <person name="Rohde M."/>
            <person name="Galperin M.Y."/>
            <person name="Jogler C."/>
        </authorList>
    </citation>
    <scope>NUCLEOTIDE SEQUENCE [LARGE SCALE GENOMIC DNA]</scope>
    <source>
        <strain evidence="2 3">LF1</strain>
    </source>
</reference>
<keyword evidence="1" id="KW-1133">Transmembrane helix</keyword>
<comment type="caution">
    <text evidence="2">The sequence shown here is derived from an EMBL/GenBank/DDBJ whole genome shotgun (WGS) entry which is preliminary data.</text>
</comment>
<dbReference type="AlphaFoldDB" id="A0A5B1CJW2"/>
<dbReference type="PANTHER" id="PTHR37422:SF13">
    <property type="entry name" value="LIPOPOLYSACCHARIDE BIOSYNTHESIS PROTEIN PA4999-RELATED"/>
    <property type="match status" value="1"/>
</dbReference>
<keyword evidence="1" id="KW-0472">Membrane</keyword>
<feature type="transmembrane region" description="Helical" evidence="1">
    <location>
        <begin position="144"/>
        <end position="162"/>
    </location>
</feature>
<evidence type="ECO:0000313" key="3">
    <source>
        <dbReference type="Proteomes" id="UP000322699"/>
    </source>
</evidence>
<feature type="transmembrane region" description="Helical" evidence="1">
    <location>
        <begin position="399"/>
        <end position="418"/>
    </location>
</feature>
<dbReference type="RefSeq" id="WP_149752745.1">
    <property type="nucleotide sequence ID" value="NZ_LWSK01000040.1"/>
</dbReference>
<keyword evidence="3" id="KW-1185">Reference proteome</keyword>
<dbReference type="InterPro" id="IPR051533">
    <property type="entry name" value="WaaL-like"/>
</dbReference>
<dbReference type="EMBL" id="VRLW01000001">
    <property type="protein sequence ID" value="KAA1259820.1"/>
    <property type="molecule type" value="Genomic_DNA"/>
</dbReference>
<feature type="transmembrane region" description="Helical" evidence="1">
    <location>
        <begin position="87"/>
        <end position="104"/>
    </location>
</feature>
<proteinExistence type="predicted"/>
<feature type="transmembrane region" description="Helical" evidence="1">
    <location>
        <begin position="182"/>
        <end position="200"/>
    </location>
</feature>
<feature type="transmembrane region" description="Helical" evidence="1">
    <location>
        <begin position="344"/>
        <end position="364"/>
    </location>
</feature>
<sequence length="445" mass="48390">MLQISAAIVGLLLVCLAMMTRKNPGIALGLVWCLYATEQVLQAAFPFFLAHGSLINYSFFGMSCLAAFNVAMRTNFFAGIEIPREHLWFAALFGLTVCSIFWAPNSGGSFNRLKNIAPYVVQFILIAPLCVLERDQLDKAIKVLLYFGFFVLIGLALCPISNRSIVMDVGRLNRSSVSGNPLAVASFAGLVILAAVFKIYGMERKRGGLFLIHVAAAILGFLVLARSGSRGQVIASGISLLIWLPITARVAAKRSSMMALGTVLVVALGMFYFVSNGKDVGRWNSEHLRNHAEGRLLLSNQLLDAWYDAGPIHWLIGLGNSAAWDIIGFYPHVVPLEIIAEEGALGIIFFIAFCYATVFGGLAILRQDGLDAGSRVNLGLVLALFTFQFALCFKQGSMIGSQALFGFGLTAGWYTAFMRKENETNKLRGIFPTTTQRSASNAATR</sequence>
<organism evidence="2 3">
    <name type="scientific">Rubripirellula obstinata</name>
    <dbReference type="NCBI Taxonomy" id="406547"/>
    <lineage>
        <taxon>Bacteria</taxon>
        <taxon>Pseudomonadati</taxon>
        <taxon>Planctomycetota</taxon>
        <taxon>Planctomycetia</taxon>
        <taxon>Pirellulales</taxon>
        <taxon>Pirellulaceae</taxon>
        <taxon>Rubripirellula</taxon>
    </lineage>
</organism>
<dbReference type="PANTHER" id="PTHR37422">
    <property type="entry name" value="TEICHURONIC ACID BIOSYNTHESIS PROTEIN TUAE"/>
    <property type="match status" value="1"/>
</dbReference>
<dbReference type="Proteomes" id="UP000322699">
    <property type="component" value="Unassembled WGS sequence"/>
</dbReference>
<feature type="transmembrane region" description="Helical" evidence="1">
    <location>
        <begin position="376"/>
        <end position="393"/>
    </location>
</feature>
<evidence type="ECO:0000256" key="1">
    <source>
        <dbReference type="SAM" id="Phobius"/>
    </source>
</evidence>
<protein>
    <recommendedName>
        <fullName evidence="4">O-Antigen ligase</fullName>
    </recommendedName>
</protein>
<name>A0A5B1CJW2_9BACT</name>
<feature type="transmembrane region" description="Helical" evidence="1">
    <location>
        <begin position="45"/>
        <end position="66"/>
    </location>
</feature>
<evidence type="ECO:0000313" key="2">
    <source>
        <dbReference type="EMBL" id="KAA1259820.1"/>
    </source>
</evidence>
<evidence type="ECO:0008006" key="4">
    <source>
        <dbReference type="Google" id="ProtNLM"/>
    </source>
</evidence>
<feature type="transmembrane region" description="Helical" evidence="1">
    <location>
        <begin position="258"/>
        <end position="275"/>
    </location>
</feature>
<feature type="transmembrane region" description="Helical" evidence="1">
    <location>
        <begin position="116"/>
        <end position="132"/>
    </location>
</feature>
<dbReference type="OrthoDB" id="245757at2"/>
<feature type="transmembrane region" description="Helical" evidence="1">
    <location>
        <begin position="207"/>
        <end position="225"/>
    </location>
</feature>
<feature type="transmembrane region" description="Helical" evidence="1">
    <location>
        <begin position="231"/>
        <end position="251"/>
    </location>
</feature>
<gene>
    <name evidence="2" type="ORF">LF1_23570</name>
</gene>
<keyword evidence="1" id="KW-0812">Transmembrane</keyword>
<accession>A0A5B1CJW2</accession>